<evidence type="ECO:0000313" key="12">
    <source>
        <dbReference type="EMBL" id="CAH1792506.1"/>
    </source>
</evidence>
<dbReference type="PANTHER" id="PTHR11675:SF119">
    <property type="entry name" value="POLYPEPTIDE N-ACETYLGALACTOSAMINYLTRANSFERASE 2"/>
    <property type="match status" value="1"/>
</dbReference>
<proteinExistence type="inferred from homology"/>
<evidence type="ECO:0000256" key="2">
    <source>
        <dbReference type="ARBA" id="ARBA00005680"/>
    </source>
</evidence>
<feature type="domain" description="Galactosyltransferase C-terminal" evidence="11">
    <location>
        <begin position="364"/>
        <end position="417"/>
    </location>
</feature>
<comment type="caution">
    <text evidence="12">The sequence shown here is derived from an EMBL/GenBank/DDBJ whole genome shotgun (WGS) entry which is preliminary data.</text>
</comment>
<protein>
    <recommendedName>
        <fullName evidence="14">Polypeptide N-acetylgalactosaminyltransferase</fullName>
    </recommendedName>
</protein>
<dbReference type="Pfam" id="PF02709">
    <property type="entry name" value="Glyco_transf_7C"/>
    <property type="match status" value="1"/>
</dbReference>
<dbReference type="GO" id="GO:0006493">
    <property type="term" value="P:protein O-linked glycosylation"/>
    <property type="evidence" value="ECO:0007669"/>
    <property type="project" value="TreeGrafter"/>
</dbReference>
<evidence type="ECO:0000256" key="8">
    <source>
        <dbReference type="ARBA" id="ARBA00023157"/>
    </source>
</evidence>
<dbReference type="Gene3D" id="3.90.550.10">
    <property type="entry name" value="Spore Coat Polysaccharide Biosynthesis Protein SpsA, Chain A"/>
    <property type="match status" value="1"/>
</dbReference>
<gene>
    <name evidence="12" type="ORF">OFUS_LOCUS17464</name>
</gene>
<dbReference type="Pfam" id="PF00535">
    <property type="entry name" value="Glycos_transf_2"/>
    <property type="match status" value="1"/>
</dbReference>
<dbReference type="AlphaFoldDB" id="A0A8S4PDN3"/>
<accession>A0A8S4PDN3</accession>
<dbReference type="GO" id="GO:0005794">
    <property type="term" value="C:Golgi apparatus"/>
    <property type="evidence" value="ECO:0007669"/>
    <property type="project" value="TreeGrafter"/>
</dbReference>
<evidence type="ECO:0000313" key="13">
    <source>
        <dbReference type="Proteomes" id="UP000749559"/>
    </source>
</evidence>
<evidence type="ECO:0000256" key="9">
    <source>
        <dbReference type="ARBA" id="ARBA00037847"/>
    </source>
</evidence>
<evidence type="ECO:0000256" key="3">
    <source>
        <dbReference type="ARBA" id="ARBA00022679"/>
    </source>
</evidence>
<keyword evidence="4" id="KW-0812">Transmembrane</keyword>
<dbReference type="InterPro" id="IPR027791">
    <property type="entry name" value="Galactosyl_T_C"/>
</dbReference>
<dbReference type="CDD" id="cd02510">
    <property type="entry name" value="pp-GalNAc-T"/>
    <property type="match status" value="1"/>
</dbReference>
<dbReference type="GO" id="GO:0016020">
    <property type="term" value="C:membrane"/>
    <property type="evidence" value="ECO:0007669"/>
    <property type="project" value="UniProtKB-SubCell"/>
</dbReference>
<sequence>MLRLYRLWRMWPRSVQRWGMRLLVLSLITTVYFIISAARAGDHDRSEYITQKRDEKLEKHGSTVNPTPIIGITRDITAKPIIPPKNTSKLKAVNNPSPSKIAASAHLPTAPPKPHLGDIEGLILAANASHEDWPKYRHTLTGIQNKLFKFERPPDAKYNLNATLSDGISLDRMIPDTRPNECLKLQYEIDDLPRASVIIPFYFESLSMLLRTVHSILNRSPPKLLADIILVDDANEEEYLRDPLWDYLIHLPKVRLIRHDVRQGLIRSRMQGARAATGDVIIFLDSHTEANNNWLEEILSQIKRDPHVVVQPLVDDIDAQTIKYGITGGNNIGIMSWDLNYRWIKLGEHETKRLKSPIDPIYTPSLVGCAIAVQRDYFFHIGAFDEGMDIWGGENIELSLRTWLCGGKVLTLPCSRVAHAFKEFTYGFGELGKDTVLQKNLIRIAETFMDDHKKYFYATTRTHKEKRDAKLNNAEMASLEKRKTLRKELSCKPFEWFVDNIIPNLPLPPMDAVFYGEITSLASSMCWFPKQASDGLLYIAMTNQCYFHKIIPENYFKITKSGRLMFGELCVEVKMPSPFLVLKKCKLEADIYEQGLWSLMQGWSAETGKVQVQTYMDNQLYTFCMEQVTNILEPYKGQQIPQVGRCQQDNSFQEWRFTYKLDFETHTNGTGTI</sequence>
<evidence type="ECO:0008006" key="14">
    <source>
        <dbReference type="Google" id="ProtNLM"/>
    </source>
</evidence>
<keyword evidence="13" id="KW-1185">Reference proteome</keyword>
<name>A0A8S4PDN3_OWEFU</name>
<dbReference type="PANTHER" id="PTHR11675">
    <property type="entry name" value="N-ACETYLGALACTOSAMINYLTRANSFERASE"/>
    <property type="match status" value="1"/>
</dbReference>
<evidence type="ECO:0000259" key="10">
    <source>
        <dbReference type="Pfam" id="PF00535"/>
    </source>
</evidence>
<dbReference type="InterPro" id="IPR001173">
    <property type="entry name" value="Glyco_trans_2-like"/>
</dbReference>
<evidence type="ECO:0000256" key="5">
    <source>
        <dbReference type="ARBA" id="ARBA00022968"/>
    </source>
</evidence>
<reference evidence="12" key="1">
    <citation type="submission" date="2022-03" db="EMBL/GenBank/DDBJ databases">
        <authorList>
            <person name="Martin C."/>
        </authorList>
    </citation>
    <scope>NUCLEOTIDE SEQUENCE</scope>
</reference>
<evidence type="ECO:0000256" key="1">
    <source>
        <dbReference type="ARBA" id="ARBA00004606"/>
    </source>
</evidence>
<organism evidence="12 13">
    <name type="scientific">Owenia fusiformis</name>
    <name type="common">Polychaete worm</name>
    <dbReference type="NCBI Taxonomy" id="6347"/>
    <lineage>
        <taxon>Eukaryota</taxon>
        <taxon>Metazoa</taxon>
        <taxon>Spiralia</taxon>
        <taxon>Lophotrochozoa</taxon>
        <taxon>Annelida</taxon>
        <taxon>Polychaeta</taxon>
        <taxon>Sedentaria</taxon>
        <taxon>Canalipalpata</taxon>
        <taxon>Sabellida</taxon>
        <taxon>Oweniida</taxon>
        <taxon>Oweniidae</taxon>
        <taxon>Owenia</taxon>
    </lineage>
</organism>
<evidence type="ECO:0000256" key="6">
    <source>
        <dbReference type="ARBA" id="ARBA00022989"/>
    </source>
</evidence>
<dbReference type="Proteomes" id="UP000749559">
    <property type="component" value="Unassembled WGS sequence"/>
</dbReference>
<keyword evidence="6" id="KW-1133">Transmembrane helix</keyword>
<evidence type="ECO:0000256" key="4">
    <source>
        <dbReference type="ARBA" id="ARBA00022692"/>
    </source>
</evidence>
<comment type="similarity">
    <text evidence="2">Belongs to the glycosyltransferase 2 family. GalNAc-T subfamily.</text>
</comment>
<keyword evidence="7" id="KW-0472">Membrane</keyword>
<dbReference type="InterPro" id="IPR029044">
    <property type="entry name" value="Nucleotide-diphossugar_trans"/>
</dbReference>
<dbReference type="GO" id="GO:0004653">
    <property type="term" value="F:polypeptide N-acetylgalactosaminyltransferase activity"/>
    <property type="evidence" value="ECO:0007669"/>
    <property type="project" value="TreeGrafter"/>
</dbReference>
<evidence type="ECO:0000259" key="11">
    <source>
        <dbReference type="Pfam" id="PF02709"/>
    </source>
</evidence>
<keyword evidence="3" id="KW-0808">Transferase</keyword>
<dbReference type="EMBL" id="CAIIXF020000008">
    <property type="protein sequence ID" value="CAH1792506.1"/>
    <property type="molecule type" value="Genomic_DNA"/>
</dbReference>
<keyword evidence="8" id="KW-1015">Disulfide bond</keyword>
<dbReference type="OrthoDB" id="6269184at2759"/>
<keyword evidence="5" id="KW-0735">Signal-anchor</keyword>
<dbReference type="SUPFAM" id="SSF53448">
    <property type="entry name" value="Nucleotide-diphospho-sugar transferases"/>
    <property type="match status" value="1"/>
</dbReference>
<dbReference type="InterPro" id="IPR045885">
    <property type="entry name" value="GalNAc-T"/>
</dbReference>
<feature type="domain" description="Glycosyltransferase 2-like" evidence="10">
    <location>
        <begin position="196"/>
        <end position="362"/>
    </location>
</feature>
<comment type="subcellular location">
    <subcellularLocation>
        <location evidence="9">Endomembrane system</location>
        <topology evidence="9">Single-pass membrane protein</topology>
    </subcellularLocation>
    <subcellularLocation>
        <location evidence="1">Membrane</location>
        <topology evidence="1">Single-pass type II membrane protein</topology>
    </subcellularLocation>
</comment>
<evidence type="ECO:0000256" key="7">
    <source>
        <dbReference type="ARBA" id="ARBA00023136"/>
    </source>
</evidence>